<dbReference type="Pfam" id="PF11327">
    <property type="entry name" value="Egh16-like"/>
    <property type="match status" value="1"/>
</dbReference>
<organism evidence="2 3">
    <name type="scientific">Setomelanomma holmii</name>
    <dbReference type="NCBI Taxonomy" id="210430"/>
    <lineage>
        <taxon>Eukaryota</taxon>
        <taxon>Fungi</taxon>
        <taxon>Dikarya</taxon>
        <taxon>Ascomycota</taxon>
        <taxon>Pezizomycotina</taxon>
        <taxon>Dothideomycetes</taxon>
        <taxon>Pleosporomycetidae</taxon>
        <taxon>Pleosporales</taxon>
        <taxon>Pleosporineae</taxon>
        <taxon>Phaeosphaeriaceae</taxon>
        <taxon>Setomelanomma</taxon>
    </lineage>
</organism>
<protein>
    <submittedName>
        <fullName evidence="2">Cell surface protein Mas1</fullName>
    </submittedName>
</protein>
<keyword evidence="3" id="KW-1185">Reference proteome</keyword>
<feature type="non-terminal residue" evidence="2">
    <location>
        <position position="301"/>
    </location>
</feature>
<sequence length="301" mass="28756">IAAIAATVQAHGVITEVQGANGVNMPGLSGMDGTPRDCATPGCGSEADTSIIRTREMGSGKASALGRTNGGGAVDAAKAISTFMGAGAATGATASTGATTATGAKTAGTKAQRGLLDALTGGAGGKAGATGGAGASAAGTKTPKGTSEKGVAAAAGSGASSGLPTTADDGTITMTFHQVNQDGAGPLTAQIDPTSAGTDPAAFKDAQVSQNVPGIGIGGLSAATTMDFPVKVQMPAGMTCSGTAGGASNVCIVRMQNSALAGPFGGSAAFTQSAAAKKRAVEYNLRKRHMARGILGKPEAE</sequence>
<evidence type="ECO:0000256" key="1">
    <source>
        <dbReference type="SAM" id="MobiDB-lite"/>
    </source>
</evidence>
<feature type="compositionally biased region" description="Low complexity" evidence="1">
    <location>
        <begin position="152"/>
        <end position="162"/>
    </location>
</feature>
<dbReference type="InterPro" id="IPR021476">
    <property type="entry name" value="Egh16-like"/>
</dbReference>
<dbReference type="PANTHER" id="PTHR34618:SF1">
    <property type="entry name" value="SECRETED PROTEIN"/>
    <property type="match status" value="1"/>
</dbReference>
<comment type="caution">
    <text evidence="2">The sequence shown here is derived from an EMBL/GenBank/DDBJ whole genome shotgun (WGS) entry which is preliminary data.</text>
</comment>
<feature type="non-terminal residue" evidence="2">
    <location>
        <position position="1"/>
    </location>
</feature>
<dbReference type="OrthoDB" id="5310497at2759"/>
<gene>
    <name evidence="2" type="ORF">EK21DRAFT_14455</name>
</gene>
<dbReference type="AlphaFoldDB" id="A0A9P4GXE7"/>
<proteinExistence type="predicted"/>
<feature type="compositionally biased region" description="Low complexity" evidence="1">
    <location>
        <begin position="135"/>
        <end position="145"/>
    </location>
</feature>
<evidence type="ECO:0000313" key="3">
    <source>
        <dbReference type="Proteomes" id="UP000799777"/>
    </source>
</evidence>
<reference evidence="2" key="1">
    <citation type="journal article" date="2020" name="Stud. Mycol.">
        <title>101 Dothideomycetes genomes: a test case for predicting lifestyles and emergence of pathogens.</title>
        <authorList>
            <person name="Haridas S."/>
            <person name="Albert R."/>
            <person name="Binder M."/>
            <person name="Bloem J."/>
            <person name="Labutti K."/>
            <person name="Salamov A."/>
            <person name="Andreopoulos B."/>
            <person name="Baker S."/>
            <person name="Barry K."/>
            <person name="Bills G."/>
            <person name="Bluhm B."/>
            <person name="Cannon C."/>
            <person name="Castanera R."/>
            <person name="Culley D."/>
            <person name="Daum C."/>
            <person name="Ezra D."/>
            <person name="Gonzalez J."/>
            <person name="Henrissat B."/>
            <person name="Kuo A."/>
            <person name="Liang C."/>
            <person name="Lipzen A."/>
            <person name="Lutzoni F."/>
            <person name="Magnuson J."/>
            <person name="Mondo S."/>
            <person name="Nolan M."/>
            <person name="Ohm R."/>
            <person name="Pangilinan J."/>
            <person name="Park H.-J."/>
            <person name="Ramirez L."/>
            <person name="Alfaro M."/>
            <person name="Sun H."/>
            <person name="Tritt A."/>
            <person name="Yoshinaga Y."/>
            <person name="Zwiers L.-H."/>
            <person name="Turgeon B."/>
            <person name="Goodwin S."/>
            <person name="Spatafora J."/>
            <person name="Crous P."/>
            <person name="Grigoriev I."/>
        </authorList>
    </citation>
    <scope>NUCLEOTIDE SEQUENCE</scope>
    <source>
        <strain evidence="2">CBS 110217</strain>
    </source>
</reference>
<dbReference type="EMBL" id="ML978327">
    <property type="protein sequence ID" value="KAF2023741.1"/>
    <property type="molecule type" value="Genomic_DNA"/>
</dbReference>
<name>A0A9P4GXE7_9PLEO</name>
<accession>A0A9P4GXE7</accession>
<dbReference type="Proteomes" id="UP000799777">
    <property type="component" value="Unassembled WGS sequence"/>
</dbReference>
<evidence type="ECO:0000313" key="2">
    <source>
        <dbReference type="EMBL" id="KAF2023741.1"/>
    </source>
</evidence>
<dbReference type="PANTHER" id="PTHR34618">
    <property type="entry name" value="SURFACE PROTEIN MAS1, PUTATIVE-RELATED"/>
    <property type="match status" value="1"/>
</dbReference>
<feature type="region of interest" description="Disordered" evidence="1">
    <location>
        <begin position="126"/>
        <end position="165"/>
    </location>
</feature>